<feature type="chain" id="PRO_5021770776" description="DUF1598 domain-containing protein" evidence="2">
    <location>
        <begin position="31"/>
        <end position="549"/>
    </location>
</feature>
<feature type="signal peptide" evidence="2">
    <location>
        <begin position="1"/>
        <end position="30"/>
    </location>
</feature>
<dbReference type="InParanoid" id="A0A517SB69"/>
<dbReference type="KEGG" id="ccos:Pan44_13850"/>
<gene>
    <name evidence="3" type="ORF">Pan44_13850</name>
</gene>
<reference evidence="3 4" key="1">
    <citation type="submission" date="2019-02" db="EMBL/GenBank/DDBJ databases">
        <title>Deep-cultivation of Planctomycetes and their phenomic and genomic characterization uncovers novel biology.</title>
        <authorList>
            <person name="Wiegand S."/>
            <person name="Jogler M."/>
            <person name="Boedeker C."/>
            <person name="Pinto D."/>
            <person name="Vollmers J."/>
            <person name="Rivas-Marin E."/>
            <person name="Kohn T."/>
            <person name="Peeters S.H."/>
            <person name="Heuer A."/>
            <person name="Rast P."/>
            <person name="Oberbeckmann S."/>
            <person name="Bunk B."/>
            <person name="Jeske O."/>
            <person name="Meyerdierks A."/>
            <person name="Storesund J.E."/>
            <person name="Kallscheuer N."/>
            <person name="Luecker S."/>
            <person name="Lage O.M."/>
            <person name="Pohl T."/>
            <person name="Merkel B.J."/>
            <person name="Hornburger P."/>
            <person name="Mueller R.-W."/>
            <person name="Bruemmer F."/>
            <person name="Labrenz M."/>
            <person name="Spormann A.M."/>
            <person name="Op den Camp H."/>
            <person name="Overmann J."/>
            <person name="Amann R."/>
            <person name="Jetten M.S.M."/>
            <person name="Mascher T."/>
            <person name="Medema M.H."/>
            <person name="Devos D.P."/>
            <person name="Kaster A.-K."/>
            <person name="Ovreas L."/>
            <person name="Rohde M."/>
            <person name="Galperin M.Y."/>
            <person name="Jogler C."/>
        </authorList>
    </citation>
    <scope>NUCLEOTIDE SEQUENCE [LARGE SCALE GENOMIC DNA]</scope>
    <source>
        <strain evidence="3 4">Pan44</strain>
    </source>
</reference>
<proteinExistence type="predicted"/>
<sequence precursor="true">MLHRLIGRAKTAMAFGLSAVMAMTVNVASAGEGPDRAIQLFAAGEINQAADAVSKLSPQEKADLLARIEAAQKSNPGPVTRDAGREQTKGETKSAQPSLKGTGADFQTLMNLIQQQTSGPWQDIDGEGGTMTPFESGVRVDARGVLKRVERRDAGGSLAAMVLAARKAAMNGDVAVESDLRMVSLTRLEREIAARLERGERVPEEMKQLAGLSSVQYVFVDPASKEIVIAGPAQANGLLRLDDLVTLLRTHEGRGKQMFGCSIDPRAEGLAAVKTFAEESQARGPLGPGQAKRFAQQIGDTLGRQDITTYGVPADSRVARVIVEADYLMKLIGVGKVEGGKNVPSYFDLLAKQPSLATGGLDALRWWMTLNLDEVRHNDARTAFELKGTAVKCLSENQFITATGGRTSTGKAEPINRQFAEGFTKNYAELAAAHPVFADLKGVFELAMVAALIQNEGLDVDAGWNRGVFASAGSFRTGQYAVPKEVDSVVNHRVFNGKDVVVQVAGGVRADVVQVISNPEVRKESTAPAETVAKAGQSPEGRWWWDAAR</sequence>
<feature type="region of interest" description="Disordered" evidence="1">
    <location>
        <begin position="69"/>
        <end position="101"/>
    </location>
</feature>
<organism evidence="3 4">
    <name type="scientific">Caulifigura coniformis</name>
    <dbReference type="NCBI Taxonomy" id="2527983"/>
    <lineage>
        <taxon>Bacteria</taxon>
        <taxon>Pseudomonadati</taxon>
        <taxon>Planctomycetota</taxon>
        <taxon>Planctomycetia</taxon>
        <taxon>Planctomycetales</taxon>
        <taxon>Planctomycetaceae</taxon>
        <taxon>Caulifigura</taxon>
    </lineage>
</organism>
<evidence type="ECO:0000256" key="2">
    <source>
        <dbReference type="SAM" id="SignalP"/>
    </source>
</evidence>
<evidence type="ECO:0008006" key="5">
    <source>
        <dbReference type="Google" id="ProtNLM"/>
    </source>
</evidence>
<dbReference type="Pfam" id="PF07643">
    <property type="entry name" value="DUF1598"/>
    <property type="match status" value="1"/>
</dbReference>
<evidence type="ECO:0000313" key="4">
    <source>
        <dbReference type="Proteomes" id="UP000315700"/>
    </source>
</evidence>
<dbReference type="Proteomes" id="UP000315700">
    <property type="component" value="Chromosome"/>
</dbReference>
<evidence type="ECO:0000313" key="3">
    <source>
        <dbReference type="EMBL" id="QDT53368.1"/>
    </source>
</evidence>
<feature type="compositionally biased region" description="Basic and acidic residues" evidence="1">
    <location>
        <begin position="82"/>
        <end position="92"/>
    </location>
</feature>
<dbReference type="AlphaFoldDB" id="A0A517SB69"/>
<keyword evidence="4" id="KW-1185">Reference proteome</keyword>
<dbReference type="RefSeq" id="WP_145028533.1">
    <property type="nucleotide sequence ID" value="NZ_CP036271.1"/>
</dbReference>
<dbReference type="InterPro" id="IPR011487">
    <property type="entry name" value="DUF1598"/>
</dbReference>
<dbReference type="OrthoDB" id="233246at2"/>
<protein>
    <recommendedName>
        <fullName evidence="5">DUF1598 domain-containing protein</fullName>
    </recommendedName>
</protein>
<evidence type="ECO:0000256" key="1">
    <source>
        <dbReference type="SAM" id="MobiDB-lite"/>
    </source>
</evidence>
<accession>A0A517SB69</accession>
<dbReference type="EMBL" id="CP036271">
    <property type="protein sequence ID" value="QDT53368.1"/>
    <property type="molecule type" value="Genomic_DNA"/>
</dbReference>
<name>A0A517SB69_9PLAN</name>
<keyword evidence="2" id="KW-0732">Signal</keyword>